<evidence type="ECO:0000256" key="1">
    <source>
        <dbReference type="ARBA" id="ARBA00022679"/>
    </source>
</evidence>
<dbReference type="AlphaFoldDB" id="A0A366F9T6"/>
<evidence type="ECO:0000313" key="5">
    <source>
        <dbReference type="EMBL" id="RBP11424.1"/>
    </source>
</evidence>
<evidence type="ECO:0000256" key="2">
    <source>
        <dbReference type="ARBA" id="ARBA00023315"/>
    </source>
</evidence>
<feature type="compositionally biased region" description="Low complexity" evidence="3">
    <location>
        <begin position="272"/>
        <end position="290"/>
    </location>
</feature>
<feature type="compositionally biased region" description="Basic and acidic residues" evidence="3">
    <location>
        <begin position="293"/>
        <end position="303"/>
    </location>
</feature>
<dbReference type="PROSITE" id="PS51186">
    <property type="entry name" value="GNAT"/>
    <property type="match status" value="1"/>
</dbReference>
<dbReference type="Proteomes" id="UP000253529">
    <property type="component" value="Unassembled WGS sequence"/>
</dbReference>
<dbReference type="SUPFAM" id="SSF55729">
    <property type="entry name" value="Acyl-CoA N-acyltransferases (Nat)"/>
    <property type="match status" value="1"/>
</dbReference>
<reference evidence="5 6" key="1">
    <citation type="submission" date="2018-06" db="EMBL/GenBank/DDBJ databases">
        <title>Genomic Encyclopedia of Type Strains, Phase IV (KMG-IV): sequencing the most valuable type-strain genomes for metagenomic binning, comparative biology and taxonomic classification.</title>
        <authorList>
            <person name="Goeker M."/>
        </authorList>
    </citation>
    <scope>NUCLEOTIDE SEQUENCE [LARGE SCALE GENOMIC DNA]</scope>
    <source>
        <strain evidence="5 6">DSM 24875</strain>
    </source>
</reference>
<gene>
    <name evidence="5" type="ORF">DFR50_116119</name>
</gene>
<keyword evidence="5" id="KW-0687">Ribonucleoprotein</keyword>
<accession>A0A366F9T6</accession>
<protein>
    <submittedName>
        <fullName evidence="5">Ribosomal protein S18 acetylase RimI-like enzyme</fullName>
    </submittedName>
</protein>
<keyword evidence="6" id="KW-1185">Reference proteome</keyword>
<dbReference type="RefSeq" id="WP_245427821.1">
    <property type="nucleotide sequence ID" value="NZ_QNRK01000016.1"/>
</dbReference>
<feature type="region of interest" description="Disordered" evidence="3">
    <location>
        <begin position="160"/>
        <end position="184"/>
    </location>
</feature>
<dbReference type="PANTHER" id="PTHR43877">
    <property type="entry name" value="AMINOALKYLPHOSPHONATE N-ACETYLTRANSFERASE-RELATED-RELATED"/>
    <property type="match status" value="1"/>
</dbReference>
<dbReference type="GO" id="GO:0016747">
    <property type="term" value="F:acyltransferase activity, transferring groups other than amino-acyl groups"/>
    <property type="evidence" value="ECO:0007669"/>
    <property type="project" value="InterPro"/>
</dbReference>
<evidence type="ECO:0000259" key="4">
    <source>
        <dbReference type="PROSITE" id="PS51186"/>
    </source>
</evidence>
<organism evidence="5 6">
    <name type="scientific">Roseiarcus fermentans</name>
    <dbReference type="NCBI Taxonomy" id="1473586"/>
    <lineage>
        <taxon>Bacteria</taxon>
        <taxon>Pseudomonadati</taxon>
        <taxon>Pseudomonadota</taxon>
        <taxon>Alphaproteobacteria</taxon>
        <taxon>Hyphomicrobiales</taxon>
        <taxon>Roseiarcaceae</taxon>
        <taxon>Roseiarcus</taxon>
    </lineage>
</organism>
<dbReference type="Pfam" id="PF00583">
    <property type="entry name" value="Acetyltransf_1"/>
    <property type="match status" value="1"/>
</dbReference>
<feature type="compositionally biased region" description="Basic and acidic residues" evidence="3">
    <location>
        <begin position="175"/>
        <end position="184"/>
    </location>
</feature>
<keyword evidence="2" id="KW-0012">Acyltransferase</keyword>
<dbReference type="InterPro" id="IPR000182">
    <property type="entry name" value="GNAT_dom"/>
</dbReference>
<feature type="domain" description="N-acetyltransferase" evidence="4">
    <location>
        <begin position="4"/>
        <end position="173"/>
    </location>
</feature>
<dbReference type="Gene3D" id="3.40.630.30">
    <property type="match status" value="1"/>
</dbReference>
<evidence type="ECO:0000313" key="6">
    <source>
        <dbReference type="Proteomes" id="UP000253529"/>
    </source>
</evidence>
<feature type="region of interest" description="Disordered" evidence="3">
    <location>
        <begin position="216"/>
        <end position="303"/>
    </location>
</feature>
<dbReference type="GO" id="GO:0005840">
    <property type="term" value="C:ribosome"/>
    <property type="evidence" value="ECO:0007669"/>
    <property type="project" value="UniProtKB-KW"/>
</dbReference>
<sequence length="303" mass="33897">MERIRIRQAAASDARDIALVHCASWRDAYANIHEPGYLEGSIEAERQSFWSDRFASPDPSRTVFVAVAPSAAVHGFICVYRDLDAEWGSLIDNLHVLPTLRSRGLGERLLRTAARFLSDEATSSGLHLWVFEANEAAVRFYRRLGGDVVERGVSRIRRRRARRSFASPGNRRPRSRTDAGRFTDIRPLMRVQPSYTLRVDLERAAIEWNRENAENAVMASETWRSRSRKRHRWGSGSPRRLAARDDVQGGGSSAQGRRGRRPVMTDCGAGRGARPPARAASTPPASGSAAFDPSRRKGHERDP</sequence>
<evidence type="ECO:0000256" key="3">
    <source>
        <dbReference type="SAM" id="MobiDB-lite"/>
    </source>
</evidence>
<keyword evidence="5" id="KW-0689">Ribosomal protein</keyword>
<comment type="caution">
    <text evidence="5">The sequence shown here is derived from an EMBL/GenBank/DDBJ whole genome shotgun (WGS) entry which is preliminary data.</text>
</comment>
<dbReference type="CDD" id="cd04301">
    <property type="entry name" value="NAT_SF"/>
    <property type="match status" value="1"/>
</dbReference>
<proteinExistence type="predicted"/>
<keyword evidence="1" id="KW-0808">Transferase</keyword>
<dbReference type="InterPro" id="IPR050832">
    <property type="entry name" value="Bact_Acetyltransf"/>
</dbReference>
<name>A0A366F9T6_9HYPH</name>
<dbReference type="InterPro" id="IPR016181">
    <property type="entry name" value="Acyl_CoA_acyltransferase"/>
</dbReference>
<dbReference type="EMBL" id="QNRK01000016">
    <property type="protein sequence ID" value="RBP11424.1"/>
    <property type="molecule type" value="Genomic_DNA"/>
</dbReference>